<dbReference type="GO" id="GO:0006520">
    <property type="term" value="P:amino acid metabolic process"/>
    <property type="evidence" value="ECO:0007669"/>
    <property type="project" value="InterPro"/>
</dbReference>
<dbReference type="InterPro" id="IPR036901">
    <property type="entry name" value="Asp/Orn_carbamoylTrfase_sf"/>
</dbReference>
<dbReference type="AlphaFoldDB" id="A0A7R9I004"/>
<dbReference type="GO" id="GO:0016597">
    <property type="term" value="F:amino acid binding"/>
    <property type="evidence" value="ECO:0007669"/>
    <property type="project" value="InterPro"/>
</dbReference>
<proteinExistence type="predicted"/>
<reference evidence="2" key="1">
    <citation type="submission" date="2020-11" db="EMBL/GenBank/DDBJ databases">
        <authorList>
            <person name="Tran Van P."/>
        </authorList>
    </citation>
    <scope>NUCLEOTIDE SEQUENCE</scope>
</reference>
<evidence type="ECO:0000313" key="2">
    <source>
        <dbReference type="EMBL" id="CAD7440328.1"/>
    </source>
</evidence>
<name>A0A7R9I004_9NEOP</name>
<protein>
    <submittedName>
        <fullName evidence="2">Uncharacterized protein</fullName>
    </submittedName>
</protein>
<gene>
    <name evidence="2" type="ORF">TBIB3V08_LOCUS2848</name>
</gene>
<evidence type="ECO:0000256" key="1">
    <source>
        <dbReference type="ARBA" id="ARBA00022679"/>
    </source>
</evidence>
<dbReference type="EMBL" id="OD564941">
    <property type="protein sequence ID" value="CAD7440328.1"/>
    <property type="molecule type" value="Genomic_DNA"/>
</dbReference>
<sequence length="161" mass="18771">MVMEMIMNKVAGKLGEERMKAMMYADELMVWREKKEEVRGKLYSKLQPESVMKLQPESLAKTLAPHDFPGLDMSEYLKLQPRAPSPLLGLSSHVPIPSHRLSGHHVLSVRMFSKEQLNDLFNLAQTLRMFVHKERPLDHILKIYISKFVILDFFTFKNKDM</sequence>
<keyword evidence="1" id="KW-0808">Transferase</keyword>
<accession>A0A7R9I004</accession>
<dbReference type="Gene3D" id="3.40.50.1370">
    <property type="entry name" value="Aspartate/ornithine carbamoyltransferase"/>
    <property type="match status" value="1"/>
</dbReference>
<organism evidence="2">
    <name type="scientific">Timema bartmani</name>
    <dbReference type="NCBI Taxonomy" id="61472"/>
    <lineage>
        <taxon>Eukaryota</taxon>
        <taxon>Metazoa</taxon>
        <taxon>Ecdysozoa</taxon>
        <taxon>Arthropoda</taxon>
        <taxon>Hexapoda</taxon>
        <taxon>Insecta</taxon>
        <taxon>Pterygota</taxon>
        <taxon>Neoptera</taxon>
        <taxon>Polyneoptera</taxon>
        <taxon>Phasmatodea</taxon>
        <taxon>Timematodea</taxon>
        <taxon>Timematoidea</taxon>
        <taxon>Timematidae</taxon>
        <taxon>Timema</taxon>
    </lineage>
</organism>
<dbReference type="GO" id="GO:0016743">
    <property type="term" value="F:carboxyl- or carbamoyltransferase activity"/>
    <property type="evidence" value="ECO:0007669"/>
    <property type="project" value="InterPro"/>
</dbReference>